<dbReference type="EMBL" id="QBKR01000018">
    <property type="protein sequence ID" value="PTX58135.1"/>
    <property type="molecule type" value="Genomic_DNA"/>
</dbReference>
<evidence type="ECO:0000256" key="12">
    <source>
        <dbReference type="SAM" id="Phobius"/>
    </source>
</evidence>
<proteinExistence type="inferred from homology"/>
<protein>
    <recommendedName>
        <fullName evidence="13">Peptidase M50 domain-containing protein</fullName>
    </recommendedName>
</protein>
<feature type="domain" description="Peptidase M50" evidence="13">
    <location>
        <begin position="63"/>
        <end position="136"/>
    </location>
</feature>
<comment type="caution">
    <text evidence="14">The sequence shown here is derived from an EMBL/GenBank/DDBJ whole genome shotgun (WGS) entry which is preliminary data.</text>
</comment>
<feature type="transmembrane region" description="Helical" evidence="12">
    <location>
        <begin position="326"/>
        <end position="353"/>
    </location>
</feature>
<feature type="transmembrane region" description="Helical" evidence="12">
    <location>
        <begin position="87"/>
        <end position="104"/>
    </location>
</feature>
<feature type="transmembrane region" description="Helical" evidence="12">
    <location>
        <begin position="142"/>
        <end position="161"/>
    </location>
</feature>
<evidence type="ECO:0000313" key="14">
    <source>
        <dbReference type="EMBL" id="PTX58135.1"/>
    </source>
</evidence>
<keyword evidence="10" id="KW-0482">Metalloprotease</keyword>
<gene>
    <name evidence="14" type="ORF">C8P63_1189</name>
</gene>
<feature type="transmembrane region" description="Helical" evidence="12">
    <location>
        <begin position="12"/>
        <end position="30"/>
    </location>
</feature>
<dbReference type="GO" id="GO:0046872">
    <property type="term" value="F:metal ion binding"/>
    <property type="evidence" value="ECO:0007669"/>
    <property type="project" value="UniProtKB-KW"/>
</dbReference>
<evidence type="ECO:0000256" key="2">
    <source>
        <dbReference type="ARBA" id="ARBA00004141"/>
    </source>
</evidence>
<keyword evidence="9 12" id="KW-1133">Transmembrane helix</keyword>
<comment type="subcellular location">
    <subcellularLocation>
        <location evidence="2">Membrane</location>
        <topology evidence="2">Multi-pass membrane protein</topology>
    </subcellularLocation>
</comment>
<dbReference type="PANTHER" id="PTHR39188">
    <property type="entry name" value="MEMBRANE-ASSOCIATED ZINC METALLOPROTEASE M50B"/>
    <property type="match status" value="1"/>
</dbReference>
<evidence type="ECO:0000256" key="11">
    <source>
        <dbReference type="ARBA" id="ARBA00023136"/>
    </source>
</evidence>
<comment type="cofactor">
    <cofactor evidence="1">
        <name>Zn(2+)</name>
        <dbReference type="ChEBI" id="CHEBI:29105"/>
    </cofactor>
</comment>
<accession>A0A2T6BPW8</accession>
<keyword evidence="5 12" id="KW-0812">Transmembrane</keyword>
<dbReference type="GO" id="GO:0008237">
    <property type="term" value="F:metallopeptidase activity"/>
    <property type="evidence" value="ECO:0007669"/>
    <property type="project" value="UniProtKB-KW"/>
</dbReference>
<evidence type="ECO:0000256" key="9">
    <source>
        <dbReference type="ARBA" id="ARBA00022989"/>
    </source>
</evidence>
<evidence type="ECO:0000256" key="4">
    <source>
        <dbReference type="ARBA" id="ARBA00022670"/>
    </source>
</evidence>
<keyword evidence="15" id="KW-1185">Reference proteome</keyword>
<sequence length="366" mass="41257">MGDRGNRNRKGVWRWIGGLGALIASGLKLVPSFLKLGKFGGTLLSMVLSVGAYTAVLRFPWSFSIGLVIMIFIHEMGHIWAAKRKGLPVSAPAFIPFVGALITLKRQPRDAVTEAYVAFGGPILGTLGALAAWLLAGWTGYQVLYPIAYIGFFLNLLNLLPMHPLDGGRIVTAISRWLWVVGLILGLVLILVLWSPLLLLIWLLFAFQLWTSYLSRRRNNERRLKTTVEVDPSKFIGVSLPEKEERRVLPFVQYCDINDREHRCVVYFPQAGEIHRYEGFRGGFREVRLIGTEVKMAKGGPRIRMTLEADYIRGAEERMLRTDREYYAVSLWTRLGYGFVYIGLASFLVYMLWTAGNLSLMGHSVS</sequence>
<keyword evidence="7" id="KW-0378">Hydrolase</keyword>
<dbReference type="InterPro" id="IPR008915">
    <property type="entry name" value="Peptidase_M50"/>
</dbReference>
<evidence type="ECO:0000256" key="6">
    <source>
        <dbReference type="ARBA" id="ARBA00022723"/>
    </source>
</evidence>
<dbReference type="PANTHER" id="PTHR39188:SF3">
    <property type="entry name" value="STAGE IV SPORULATION PROTEIN FB"/>
    <property type="match status" value="1"/>
</dbReference>
<dbReference type="OrthoDB" id="9781963at2"/>
<evidence type="ECO:0000256" key="5">
    <source>
        <dbReference type="ARBA" id="ARBA00022692"/>
    </source>
</evidence>
<keyword evidence="4" id="KW-0645">Protease</keyword>
<organism evidence="14 15">
    <name type="scientific">Melghirimyces profundicolus</name>
    <dbReference type="NCBI Taxonomy" id="1242148"/>
    <lineage>
        <taxon>Bacteria</taxon>
        <taxon>Bacillati</taxon>
        <taxon>Bacillota</taxon>
        <taxon>Bacilli</taxon>
        <taxon>Bacillales</taxon>
        <taxon>Thermoactinomycetaceae</taxon>
        <taxon>Melghirimyces</taxon>
    </lineage>
</organism>
<dbReference type="AlphaFoldDB" id="A0A2T6BPW8"/>
<evidence type="ECO:0000313" key="15">
    <source>
        <dbReference type="Proteomes" id="UP000244240"/>
    </source>
</evidence>
<dbReference type="GO" id="GO:0016020">
    <property type="term" value="C:membrane"/>
    <property type="evidence" value="ECO:0007669"/>
    <property type="project" value="UniProtKB-SubCell"/>
</dbReference>
<reference evidence="14 15" key="1">
    <citation type="submission" date="2018-04" db="EMBL/GenBank/DDBJ databases">
        <title>Genomic Encyclopedia of Archaeal and Bacterial Type Strains, Phase II (KMG-II): from individual species to whole genera.</title>
        <authorList>
            <person name="Goeker M."/>
        </authorList>
    </citation>
    <scope>NUCLEOTIDE SEQUENCE [LARGE SCALE GENOMIC DNA]</scope>
    <source>
        <strain evidence="14 15">DSM 45787</strain>
    </source>
</reference>
<dbReference type="GO" id="GO:0006508">
    <property type="term" value="P:proteolysis"/>
    <property type="evidence" value="ECO:0007669"/>
    <property type="project" value="UniProtKB-KW"/>
</dbReference>
<evidence type="ECO:0000256" key="10">
    <source>
        <dbReference type="ARBA" id="ARBA00023049"/>
    </source>
</evidence>
<dbReference type="Proteomes" id="UP000244240">
    <property type="component" value="Unassembled WGS sequence"/>
</dbReference>
<dbReference type="Pfam" id="PF02163">
    <property type="entry name" value="Peptidase_M50"/>
    <property type="match status" value="2"/>
</dbReference>
<keyword evidence="11 12" id="KW-0472">Membrane</keyword>
<dbReference type="RefSeq" id="WP_108024744.1">
    <property type="nucleotide sequence ID" value="NZ_QBKR01000018.1"/>
</dbReference>
<evidence type="ECO:0000256" key="3">
    <source>
        <dbReference type="ARBA" id="ARBA00007931"/>
    </source>
</evidence>
<comment type="similarity">
    <text evidence="3">Belongs to the peptidase M50B family.</text>
</comment>
<evidence type="ECO:0000256" key="8">
    <source>
        <dbReference type="ARBA" id="ARBA00022833"/>
    </source>
</evidence>
<feature type="transmembrane region" description="Helical" evidence="12">
    <location>
        <begin position="116"/>
        <end position="136"/>
    </location>
</feature>
<keyword evidence="6" id="KW-0479">Metal-binding</keyword>
<evidence type="ECO:0000256" key="7">
    <source>
        <dbReference type="ARBA" id="ARBA00022801"/>
    </source>
</evidence>
<feature type="domain" description="Peptidase M50" evidence="13">
    <location>
        <begin position="142"/>
        <end position="176"/>
    </location>
</feature>
<keyword evidence="8" id="KW-0862">Zinc</keyword>
<name>A0A2T6BPW8_9BACL</name>
<evidence type="ECO:0000259" key="13">
    <source>
        <dbReference type="Pfam" id="PF02163"/>
    </source>
</evidence>
<evidence type="ECO:0000256" key="1">
    <source>
        <dbReference type="ARBA" id="ARBA00001947"/>
    </source>
</evidence>
<feature type="transmembrane region" description="Helical" evidence="12">
    <location>
        <begin position="199"/>
        <end position="215"/>
    </location>
</feature>